<dbReference type="Proteomes" id="UP001497497">
    <property type="component" value="Unassembled WGS sequence"/>
</dbReference>
<feature type="non-terminal residue" evidence="2">
    <location>
        <position position="1"/>
    </location>
</feature>
<dbReference type="EMBL" id="CAXITT010000452">
    <property type="protein sequence ID" value="CAL1541782.1"/>
    <property type="molecule type" value="Genomic_DNA"/>
</dbReference>
<protein>
    <submittedName>
        <fullName evidence="2">Uncharacterized protein</fullName>
    </submittedName>
</protein>
<evidence type="ECO:0000313" key="3">
    <source>
        <dbReference type="Proteomes" id="UP001497497"/>
    </source>
</evidence>
<proteinExistence type="predicted"/>
<name>A0AAV2I537_LYMST</name>
<feature type="non-terminal residue" evidence="2">
    <location>
        <position position="131"/>
    </location>
</feature>
<reference evidence="2 3" key="1">
    <citation type="submission" date="2024-04" db="EMBL/GenBank/DDBJ databases">
        <authorList>
            <consortium name="Genoscope - CEA"/>
            <person name="William W."/>
        </authorList>
    </citation>
    <scope>NUCLEOTIDE SEQUENCE [LARGE SCALE GENOMIC DNA]</scope>
</reference>
<dbReference type="AlphaFoldDB" id="A0AAV2I537"/>
<evidence type="ECO:0000256" key="1">
    <source>
        <dbReference type="SAM" id="MobiDB-lite"/>
    </source>
</evidence>
<feature type="compositionally biased region" description="Polar residues" evidence="1">
    <location>
        <begin position="75"/>
        <end position="90"/>
    </location>
</feature>
<gene>
    <name evidence="2" type="ORF">GSLYS_00015388001</name>
</gene>
<keyword evidence="3" id="KW-1185">Reference proteome</keyword>
<evidence type="ECO:0000313" key="2">
    <source>
        <dbReference type="EMBL" id="CAL1541782.1"/>
    </source>
</evidence>
<comment type="caution">
    <text evidence="2">The sequence shown here is derived from an EMBL/GenBank/DDBJ whole genome shotgun (WGS) entry which is preliminary data.</text>
</comment>
<accession>A0AAV2I537</accession>
<organism evidence="2 3">
    <name type="scientific">Lymnaea stagnalis</name>
    <name type="common">Great pond snail</name>
    <name type="synonym">Helix stagnalis</name>
    <dbReference type="NCBI Taxonomy" id="6523"/>
    <lineage>
        <taxon>Eukaryota</taxon>
        <taxon>Metazoa</taxon>
        <taxon>Spiralia</taxon>
        <taxon>Lophotrochozoa</taxon>
        <taxon>Mollusca</taxon>
        <taxon>Gastropoda</taxon>
        <taxon>Heterobranchia</taxon>
        <taxon>Euthyneura</taxon>
        <taxon>Panpulmonata</taxon>
        <taxon>Hygrophila</taxon>
        <taxon>Lymnaeoidea</taxon>
        <taxon>Lymnaeidae</taxon>
        <taxon>Lymnaea</taxon>
    </lineage>
</organism>
<feature type="region of interest" description="Disordered" evidence="1">
    <location>
        <begin position="75"/>
        <end position="99"/>
    </location>
</feature>
<sequence>SRPKTTVELAEQASLAKQQEKLANYQQQVRTNQAQGYSHTNQRLPKNNQQQFLASAPNQQILMSQKHLQQQNNSFNVNNCHQSSSLTHNQALPLPPSDELSGSITGIDDTIIKELLQDSGILANTFPDIEV</sequence>